<evidence type="ECO:0000313" key="1">
    <source>
        <dbReference type="EMBL" id="JAD23749.1"/>
    </source>
</evidence>
<reference evidence="1" key="1">
    <citation type="submission" date="2014-09" db="EMBL/GenBank/DDBJ databases">
        <authorList>
            <person name="Magalhaes I.L.F."/>
            <person name="Oliveira U."/>
            <person name="Santos F.R."/>
            <person name="Vidigal T.H.D.A."/>
            <person name="Brescovit A.D."/>
            <person name="Santos A.J."/>
        </authorList>
    </citation>
    <scope>NUCLEOTIDE SEQUENCE</scope>
    <source>
        <tissue evidence="1">Shoot tissue taken approximately 20 cm above the soil surface</tissue>
    </source>
</reference>
<name>A0A0A8YD50_ARUDO</name>
<dbReference type="EMBL" id="GBRH01274146">
    <property type="protein sequence ID" value="JAD23749.1"/>
    <property type="molecule type" value="Transcribed_RNA"/>
</dbReference>
<proteinExistence type="predicted"/>
<organism evidence="1">
    <name type="scientific">Arundo donax</name>
    <name type="common">Giant reed</name>
    <name type="synonym">Donax arundinaceus</name>
    <dbReference type="NCBI Taxonomy" id="35708"/>
    <lineage>
        <taxon>Eukaryota</taxon>
        <taxon>Viridiplantae</taxon>
        <taxon>Streptophyta</taxon>
        <taxon>Embryophyta</taxon>
        <taxon>Tracheophyta</taxon>
        <taxon>Spermatophyta</taxon>
        <taxon>Magnoliopsida</taxon>
        <taxon>Liliopsida</taxon>
        <taxon>Poales</taxon>
        <taxon>Poaceae</taxon>
        <taxon>PACMAD clade</taxon>
        <taxon>Arundinoideae</taxon>
        <taxon>Arundineae</taxon>
        <taxon>Arundo</taxon>
    </lineage>
</organism>
<protein>
    <submittedName>
        <fullName evidence="1">Uncharacterized protein</fullName>
    </submittedName>
</protein>
<reference evidence="1" key="2">
    <citation type="journal article" date="2015" name="Data Brief">
        <title>Shoot transcriptome of the giant reed, Arundo donax.</title>
        <authorList>
            <person name="Barrero R.A."/>
            <person name="Guerrero F.D."/>
            <person name="Moolhuijzen P."/>
            <person name="Goolsby J.A."/>
            <person name="Tidwell J."/>
            <person name="Bellgard S.E."/>
            <person name="Bellgard M.I."/>
        </authorList>
    </citation>
    <scope>NUCLEOTIDE SEQUENCE</scope>
    <source>
        <tissue evidence="1">Shoot tissue taken approximately 20 cm above the soil surface</tissue>
    </source>
</reference>
<sequence length="52" mass="6026">MPISSRQTSLSFVASQTSRLDEFEAYVLLCLYLPLLTPLKTNQRYLHYFGGR</sequence>
<accession>A0A0A8YD50</accession>
<dbReference type="AlphaFoldDB" id="A0A0A8YD50"/>